<reference evidence="2" key="1">
    <citation type="submission" date="2021-09" db="EMBL/GenBank/DDBJ databases">
        <title>Genome of Aequorivita sp. strain F47161.</title>
        <authorList>
            <person name="Wang Y."/>
        </authorList>
    </citation>
    <scope>NUCLEOTIDE SEQUENCE</scope>
    <source>
        <strain evidence="2">F47161</strain>
    </source>
</reference>
<dbReference type="Proteomes" id="UP001139461">
    <property type="component" value="Unassembled WGS sequence"/>
</dbReference>
<evidence type="ECO:0000313" key="2">
    <source>
        <dbReference type="EMBL" id="MCG2420224.1"/>
    </source>
</evidence>
<proteinExistence type="predicted"/>
<dbReference type="InterPro" id="IPR011990">
    <property type="entry name" value="TPR-like_helical_dom_sf"/>
</dbReference>
<keyword evidence="1" id="KW-0812">Transmembrane</keyword>
<feature type="transmembrane region" description="Helical" evidence="1">
    <location>
        <begin position="340"/>
        <end position="361"/>
    </location>
</feature>
<dbReference type="Pfam" id="PF13181">
    <property type="entry name" value="TPR_8"/>
    <property type="match status" value="1"/>
</dbReference>
<accession>A0A9X1R110</accession>
<keyword evidence="1" id="KW-1133">Transmembrane helix</keyword>
<dbReference type="SMART" id="SM00028">
    <property type="entry name" value="TPR"/>
    <property type="match status" value="5"/>
</dbReference>
<gene>
    <name evidence="2" type="ORF">K8089_14435</name>
</gene>
<name>A0A9X1R110_9FLAO</name>
<dbReference type="InterPro" id="IPR019734">
    <property type="entry name" value="TPR_rpt"/>
</dbReference>
<organism evidence="2 3">
    <name type="scientific">Aequorivita vitellina</name>
    <dbReference type="NCBI Taxonomy" id="2874475"/>
    <lineage>
        <taxon>Bacteria</taxon>
        <taxon>Pseudomonadati</taxon>
        <taxon>Bacteroidota</taxon>
        <taxon>Flavobacteriia</taxon>
        <taxon>Flavobacteriales</taxon>
        <taxon>Flavobacteriaceae</taxon>
        <taxon>Aequorivita</taxon>
    </lineage>
</organism>
<evidence type="ECO:0000313" key="3">
    <source>
        <dbReference type="Proteomes" id="UP001139461"/>
    </source>
</evidence>
<dbReference type="Gene3D" id="1.25.40.10">
    <property type="entry name" value="Tetratricopeptide repeat domain"/>
    <property type="match status" value="2"/>
</dbReference>
<sequence length="375" mass="43024">MKQLNKHTLLVFLIGVFVLIQATYAQKEVDSTLAIANRQIYENPDEAIRLATQAYNSTNISINNKINALLSISTAYSSKRDYEMASVYVEKIKALLPNIQNTRQRMNILNRIAAHYQELQIYDKAIEYLDEALLLLENQRNQDSIQPLLGYNATMRGFIYRKQMNCDIALNYFNEAIEYYKKTLEAHVRNANLSICYYNKGNCLLSLGKNISAKASFLSSIEYAKNAQAKSLVAFGQKGLAEAKTLEGNYEEAIELLNNATNNAESVGDLVLNKGLYDGLSNNYLAIKDWENYTLFHNKYLNLQNETKTAERKSINQSLLKLTETKTKEINELSKYYKPILILIIIFIVLALFILIRFVLFEEKKLKNLQRKLTE</sequence>
<protein>
    <submittedName>
        <fullName evidence="2">Tetratricopeptide repeat protein</fullName>
    </submittedName>
</protein>
<comment type="caution">
    <text evidence="2">The sequence shown here is derived from an EMBL/GenBank/DDBJ whole genome shotgun (WGS) entry which is preliminary data.</text>
</comment>
<dbReference type="RefSeq" id="WP_237604003.1">
    <property type="nucleotide sequence ID" value="NZ_JAIRBA010000036.1"/>
</dbReference>
<keyword evidence="1" id="KW-0472">Membrane</keyword>
<dbReference type="AlphaFoldDB" id="A0A9X1R110"/>
<dbReference type="EMBL" id="JAIRBA010000036">
    <property type="protein sequence ID" value="MCG2420224.1"/>
    <property type="molecule type" value="Genomic_DNA"/>
</dbReference>
<evidence type="ECO:0000256" key="1">
    <source>
        <dbReference type="SAM" id="Phobius"/>
    </source>
</evidence>
<keyword evidence="3" id="KW-1185">Reference proteome</keyword>
<dbReference type="SUPFAM" id="SSF48452">
    <property type="entry name" value="TPR-like"/>
    <property type="match status" value="2"/>
</dbReference>